<dbReference type="AlphaFoldDB" id="A0A6H1ZWL3"/>
<gene>
    <name evidence="2" type="ORF">MM415A03650_0010</name>
    <name evidence="3" type="ORF">MM415B04498_0003</name>
    <name evidence="1" type="ORF">TM448A02405_0009</name>
</gene>
<sequence length="54" mass="6333">MSNNDGVMIPILSDDMGEGFKELWRDYEETMKVFEDKFKVAENILKDEKSKETT</sequence>
<dbReference type="EMBL" id="MT143092">
    <property type="protein sequence ID" value="QJA92732.1"/>
    <property type="molecule type" value="Genomic_DNA"/>
</dbReference>
<name>A0A6H1ZWL3_9ZZZZ</name>
<organism evidence="1">
    <name type="scientific">viral metagenome</name>
    <dbReference type="NCBI Taxonomy" id="1070528"/>
    <lineage>
        <taxon>unclassified sequences</taxon>
        <taxon>metagenomes</taxon>
        <taxon>organismal metagenomes</taxon>
    </lineage>
</organism>
<evidence type="ECO:0000313" key="1">
    <source>
        <dbReference type="EMBL" id="QJA51954.1"/>
    </source>
</evidence>
<evidence type="ECO:0000313" key="2">
    <source>
        <dbReference type="EMBL" id="QJA70581.1"/>
    </source>
</evidence>
<reference evidence="1" key="1">
    <citation type="submission" date="2020-03" db="EMBL/GenBank/DDBJ databases">
        <title>The deep terrestrial virosphere.</title>
        <authorList>
            <person name="Holmfeldt K."/>
            <person name="Nilsson E."/>
            <person name="Simone D."/>
            <person name="Lopez-Fernandez M."/>
            <person name="Wu X."/>
            <person name="de Brujin I."/>
            <person name="Lundin D."/>
            <person name="Andersson A."/>
            <person name="Bertilsson S."/>
            <person name="Dopson M."/>
        </authorList>
    </citation>
    <scope>NUCLEOTIDE SEQUENCE</scope>
    <source>
        <strain evidence="2">MM415A03650</strain>
        <strain evidence="3">MM415B04498</strain>
        <strain evidence="1">TM448A02405</strain>
    </source>
</reference>
<dbReference type="EMBL" id="MT141804">
    <property type="protein sequence ID" value="QJA70581.1"/>
    <property type="molecule type" value="Genomic_DNA"/>
</dbReference>
<protein>
    <submittedName>
        <fullName evidence="1">Uncharacterized protein</fullName>
    </submittedName>
</protein>
<proteinExistence type="predicted"/>
<evidence type="ECO:0000313" key="3">
    <source>
        <dbReference type="EMBL" id="QJA92732.1"/>
    </source>
</evidence>
<accession>A0A6H1ZWL3</accession>
<dbReference type="EMBL" id="MT144301">
    <property type="protein sequence ID" value="QJA51954.1"/>
    <property type="molecule type" value="Genomic_DNA"/>
</dbReference>